<protein>
    <submittedName>
        <fullName evidence="1">AP-3 complex subunit mu-2</fullName>
    </submittedName>
</protein>
<organism evidence="1 2">
    <name type="scientific">Corchorus olitorius</name>
    <dbReference type="NCBI Taxonomy" id="93759"/>
    <lineage>
        <taxon>Eukaryota</taxon>
        <taxon>Viridiplantae</taxon>
        <taxon>Streptophyta</taxon>
        <taxon>Embryophyta</taxon>
        <taxon>Tracheophyta</taxon>
        <taxon>Spermatophyta</taxon>
        <taxon>Magnoliopsida</taxon>
        <taxon>eudicotyledons</taxon>
        <taxon>Gunneridae</taxon>
        <taxon>Pentapetalae</taxon>
        <taxon>rosids</taxon>
        <taxon>malvids</taxon>
        <taxon>Malvales</taxon>
        <taxon>Malvaceae</taxon>
        <taxon>Grewioideae</taxon>
        <taxon>Apeibeae</taxon>
        <taxon>Corchorus</taxon>
    </lineage>
</organism>
<dbReference type="AlphaFoldDB" id="A0A1R3HT58"/>
<sequence length="106" mass="12608">MEREDFVVGRVNEMIMLPYESQREKMREKKSPLFRFSPWVLERSVSSVLPARGWLRADEVMTWQCKQLTWPFNSAILLNSQVRFIPSFALTFQNWTFPADLSFEPC</sequence>
<comment type="caution">
    <text evidence="1">The sequence shown here is derived from an EMBL/GenBank/DDBJ whole genome shotgun (WGS) entry which is preliminary data.</text>
</comment>
<evidence type="ECO:0000313" key="1">
    <source>
        <dbReference type="EMBL" id="OMO73434.1"/>
    </source>
</evidence>
<keyword evidence="2" id="KW-1185">Reference proteome</keyword>
<accession>A0A1R3HT58</accession>
<dbReference type="EMBL" id="AWUE01019435">
    <property type="protein sequence ID" value="OMO73434.1"/>
    <property type="molecule type" value="Genomic_DNA"/>
</dbReference>
<proteinExistence type="predicted"/>
<gene>
    <name evidence="1" type="ORF">COLO4_27114</name>
</gene>
<name>A0A1R3HT58_9ROSI</name>
<evidence type="ECO:0000313" key="2">
    <source>
        <dbReference type="Proteomes" id="UP000187203"/>
    </source>
</evidence>
<reference evidence="2" key="1">
    <citation type="submission" date="2013-09" db="EMBL/GenBank/DDBJ databases">
        <title>Corchorus olitorius genome sequencing.</title>
        <authorList>
            <person name="Alam M."/>
            <person name="Haque M.S."/>
            <person name="Islam M.S."/>
            <person name="Emdad E.M."/>
            <person name="Islam M.M."/>
            <person name="Ahmed B."/>
            <person name="Halim A."/>
            <person name="Hossen Q.M.M."/>
            <person name="Hossain M.Z."/>
            <person name="Ahmed R."/>
            <person name="Khan M.M."/>
            <person name="Islam R."/>
            <person name="Rashid M.M."/>
            <person name="Khan S.A."/>
            <person name="Rahman M.S."/>
            <person name="Alam M."/>
            <person name="Yahiya A.S."/>
            <person name="Khan M.S."/>
            <person name="Azam M.S."/>
            <person name="Haque T."/>
            <person name="Lashkar M.Z.H."/>
            <person name="Akhand A.I."/>
            <person name="Morshed G."/>
            <person name="Roy S."/>
            <person name="Uddin K.S."/>
            <person name="Rabeya T."/>
            <person name="Hossain A.S."/>
            <person name="Chowdhury A."/>
            <person name="Snigdha A.R."/>
            <person name="Mortoza M.S."/>
            <person name="Matin S.A."/>
            <person name="Hoque S.M.E."/>
            <person name="Islam M.K."/>
            <person name="Roy D.K."/>
            <person name="Haider R."/>
            <person name="Moosa M.M."/>
            <person name="Elias S.M."/>
            <person name="Hasan A.M."/>
            <person name="Jahan S."/>
            <person name="Shafiuddin M."/>
            <person name="Mahmood N."/>
            <person name="Shommy N.S."/>
        </authorList>
    </citation>
    <scope>NUCLEOTIDE SEQUENCE [LARGE SCALE GENOMIC DNA]</scope>
    <source>
        <strain evidence="2">cv. O-4</strain>
    </source>
</reference>
<dbReference type="Proteomes" id="UP000187203">
    <property type="component" value="Unassembled WGS sequence"/>
</dbReference>